<dbReference type="NCBIfam" id="TIGR01344">
    <property type="entry name" value="malate_syn_A"/>
    <property type="match status" value="1"/>
</dbReference>
<dbReference type="Pfam" id="PF01274">
    <property type="entry name" value="MS_TIM-barrel"/>
    <property type="match status" value="1"/>
</dbReference>
<accession>A0A409VYC8</accession>
<dbReference type="InterPro" id="IPR019830">
    <property type="entry name" value="Malate_synthase_CS"/>
</dbReference>
<organism evidence="13 14">
    <name type="scientific">Gymnopilus dilepis</name>
    <dbReference type="NCBI Taxonomy" id="231916"/>
    <lineage>
        <taxon>Eukaryota</taxon>
        <taxon>Fungi</taxon>
        <taxon>Dikarya</taxon>
        <taxon>Basidiomycota</taxon>
        <taxon>Agaricomycotina</taxon>
        <taxon>Agaricomycetes</taxon>
        <taxon>Agaricomycetidae</taxon>
        <taxon>Agaricales</taxon>
        <taxon>Agaricineae</taxon>
        <taxon>Hymenogastraceae</taxon>
        <taxon>Gymnopilus</taxon>
    </lineage>
</organism>
<evidence type="ECO:0000259" key="10">
    <source>
        <dbReference type="Pfam" id="PF01274"/>
    </source>
</evidence>
<dbReference type="STRING" id="231916.A0A409VYC8"/>
<dbReference type="GO" id="GO:0006099">
    <property type="term" value="P:tricarboxylic acid cycle"/>
    <property type="evidence" value="ECO:0007669"/>
    <property type="project" value="UniProtKB-KW"/>
</dbReference>
<keyword evidence="14" id="KW-1185">Reference proteome</keyword>
<evidence type="ECO:0000256" key="3">
    <source>
        <dbReference type="ARBA" id="ARBA00022435"/>
    </source>
</evidence>
<dbReference type="EC" id="2.3.3.9" evidence="2 8"/>
<protein>
    <recommendedName>
        <fullName evidence="2 8">Malate synthase</fullName>
        <ecNumber evidence="2 8">2.3.3.9</ecNumber>
    </recommendedName>
</protein>
<evidence type="ECO:0000256" key="1">
    <source>
        <dbReference type="ARBA" id="ARBA00006394"/>
    </source>
</evidence>
<comment type="caution">
    <text evidence="13">The sequence shown here is derived from an EMBL/GenBank/DDBJ whole genome shotgun (WGS) entry which is preliminary data.</text>
</comment>
<evidence type="ECO:0000256" key="6">
    <source>
        <dbReference type="ARBA" id="ARBA00047918"/>
    </source>
</evidence>
<dbReference type="PROSITE" id="PS00510">
    <property type="entry name" value="MALATE_SYNTHASE"/>
    <property type="match status" value="1"/>
</dbReference>
<evidence type="ECO:0000259" key="12">
    <source>
        <dbReference type="Pfam" id="PF20659"/>
    </source>
</evidence>
<dbReference type="InterPro" id="IPR044856">
    <property type="entry name" value="Malate_synth_C_sf"/>
</dbReference>
<feature type="active site" description="Proton acceptor" evidence="7">
    <location>
        <position position="210"/>
    </location>
</feature>
<name>A0A409VYC8_9AGAR</name>
<feature type="domain" description="Malate synthase C-terminal" evidence="12">
    <location>
        <begin position="456"/>
        <end position="571"/>
    </location>
</feature>
<dbReference type="InterPro" id="IPR011076">
    <property type="entry name" value="Malate_synth_sf"/>
</dbReference>
<dbReference type="AlphaFoldDB" id="A0A409VYC8"/>
<dbReference type="UniPathway" id="UPA00703">
    <property type="reaction ID" value="UER00720"/>
</dbReference>
<dbReference type="InterPro" id="IPR046363">
    <property type="entry name" value="MS_N_TIM-barrel_dom"/>
</dbReference>
<comment type="pathway">
    <text evidence="8">Carbohydrate metabolism; glyoxylate cycle; (S)-malate from isocitrate: step 2/2.</text>
</comment>
<feature type="domain" description="Malate synthase TIM barrel" evidence="10">
    <location>
        <begin position="206"/>
        <end position="450"/>
    </location>
</feature>
<evidence type="ECO:0000313" key="14">
    <source>
        <dbReference type="Proteomes" id="UP000284706"/>
    </source>
</evidence>
<evidence type="ECO:0000256" key="5">
    <source>
        <dbReference type="ARBA" id="ARBA00022679"/>
    </source>
</evidence>
<dbReference type="SUPFAM" id="SSF51645">
    <property type="entry name" value="Malate synthase G"/>
    <property type="match status" value="1"/>
</dbReference>
<feature type="active site" description="Proton donor" evidence="7">
    <location>
        <position position="491"/>
    </location>
</feature>
<dbReference type="FunFam" id="1.20.1220.12:FF:000001">
    <property type="entry name" value="Malate synthase"/>
    <property type="match status" value="1"/>
</dbReference>
<dbReference type="Pfam" id="PF20656">
    <property type="entry name" value="MS_N"/>
    <property type="match status" value="1"/>
</dbReference>
<dbReference type="GO" id="GO:0005782">
    <property type="term" value="C:peroxisomal matrix"/>
    <property type="evidence" value="ECO:0007669"/>
    <property type="project" value="TreeGrafter"/>
</dbReference>
<dbReference type="InParanoid" id="A0A409VYC8"/>
<dbReference type="Pfam" id="PF20659">
    <property type="entry name" value="MS_C"/>
    <property type="match status" value="1"/>
</dbReference>
<feature type="domain" description="Malate synthase N-terminal" evidence="11">
    <location>
        <begin position="63"/>
        <end position="116"/>
    </location>
</feature>
<sequence>MQGRGCDVDPNGSSETDITGSRAISGGLHNPRCLNYHGLIHNYHSSATIMVQGVKIHSKVAPKAQAELFTDGALKFLAALHRTFESTRQSLLVAREDAQRRLDSGVPLDFPPETAHIRAEPSWHCAPPAPGLEDRRVEITGPTDRKMVINALNSGAKTFMADFEDSSSPTFANMINGQVNLRDAIRRQIDFETGGKKYKLSENPAVLIVRPRGWHLDEPRVTVDNQPISASLFDFALYFYHNAQELVKRGYGPYFYLPKMEHYLEARLWNDVFVFSQSYIGMAHNTIRATVLIETLPAAFQMEEILFELRNHSSGLNCGRWDYIFSFIKKRRADRSAVLPDRKDVTMTVPFMDAYVRLLIQTCHRRKVAAMGGMSAQIPIKDDPKANEIAMNKVRADKLREVQAGHDGTWIAHPLINKIAREVFDEHMLGPNQYYVLRSDVKVAANDLLNTNVPGKITSQGVKDNVETCLAYTAAWVGGNGCIPLNYLMEDAATAEITRVQLWQWVHYSSRISDTGLPVTVDYVDKLIAEVAPNLGKVVAGLKDEDVKIAAEYLKGQIRKSWPSDFLTSDLMGWLAVRDGVEVGGSIGQRASL</sequence>
<evidence type="ECO:0000256" key="2">
    <source>
        <dbReference type="ARBA" id="ARBA00012636"/>
    </source>
</evidence>
<keyword evidence="5 8" id="KW-0808">Transferase</keyword>
<dbReference type="GO" id="GO:0006097">
    <property type="term" value="P:glyoxylate cycle"/>
    <property type="evidence" value="ECO:0007669"/>
    <property type="project" value="UniProtKB-UniPathway"/>
</dbReference>
<dbReference type="InterPro" id="IPR048356">
    <property type="entry name" value="MS_N"/>
</dbReference>
<dbReference type="InterPro" id="IPR048355">
    <property type="entry name" value="MS_C"/>
</dbReference>
<dbReference type="OrthoDB" id="186072at2759"/>
<keyword evidence="3 8" id="KW-0329">Glyoxylate bypass</keyword>
<dbReference type="GO" id="GO:0004474">
    <property type="term" value="F:malate synthase activity"/>
    <property type="evidence" value="ECO:0007669"/>
    <property type="project" value="UniProtKB-EC"/>
</dbReference>
<dbReference type="InterPro" id="IPR006252">
    <property type="entry name" value="Malate_synthA"/>
</dbReference>
<evidence type="ECO:0000313" key="13">
    <source>
        <dbReference type="EMBL" id="PPQ71268.1"/>
    </source>
</evidence>
<dbReference type="PANTHER" id="PTHR42902:SF1">
    <property type="entry name" value="MALATE SYNTHASE 1-RELATED"/>
    <property type="match status" value="1"/>
</dbReference>
<evidence type="ECO:0000256" key="8">
    <source>
        <dbReference type="RuleBase" id="RU000555"/>
    </source>
</evidence>
<dbReference type="CDD" id="cd00727">
    <property type="entry name" value="malate_synt_A"/>
    <property type="match status" value="1"/>
</dbReference>
<dbReference type="FunFam" id="3.20.20.360:FF:000001">
    <property type="entry name" value="Malate synthase"/>
    <property type="match status" value="1"/>
</dbReference>
<dbReference type="Gene3D" id="3.20.20.360">
    <property type="entry name" value="Malate synthase, domain 3"/>
    <property type="match status" value="1"/>
</dbReference>
<reference evidence="13 14" key="1">
    <citation type="journal article" date="2018" name="Evol. Lett.">
        <title>Horizontal gene cluster transfer increased hallucinogenic mushroom diversity.</title>
        <authorList>
            <person name="Reynolds H.T."/>
            <person name="Vijayakumar V."/>
            <person name="Gluck-Thaler E."/>
            <person name="Korotkin H.B."/>
            <person name="Matheny P.B."/>
            <person name="Slot J.C."/>
        </authorList>
    </citation>
    <scope>NUCLEOTIDE SEQUENCE [LARGE SCALE GENOMIC DNA]</scope>
    <source>
        <strain evidence="13 14">SRW20</strain>
    </source>
</reference>
<evidence type="ECO:0000259" key="11">
    <source>
        <dbReference type="Pfam" id="PF20656"/>
    </source>
</evidence>
<keyword evidence="4 8" id="KW-0816">Tricarboxylic acid cycle</keyword>
<dbReference type="Proteomes" id="UP000284706">
    <property type="component" value="Unassembled WGS sequence"/>
</dbReference>
<evidence type="ECO:0000256" key="7">
    <source>
        <dbReference type="PIRSR" id="PIRSR601465-50"/>
    </source>
</evidence>
<dbReference type="Gene3D" id="1.20.1220.12">
    <property type="entry name" value="Malate synthase, domain III"/>
    <property type="match status" value="1"/>
</dbReference>
<evidence type="ECO:0000256" key="9">
    <source>
        <dbReference type="SAM" id="MobiDB-lite"/>
    </source>
</evidence>
<dbReference type="InterPro" id="IPR001465">
    <property type="entry name" value="Malate_synthase_TIM"/>
</dbReference>
<dbReference type="PANTHER" id="PTHR42902">
    <property type="entry name" value="MALATE SYNTHASE"/>
    <property type="match status" value="1"/>
</dbReference>
<dbReference type="EMBL" id="NHYE01005509">
    <property type="protein sequence ID" value="PPQ71268.1"/>
    <property type="molecule type" value="Genomic_DNA"/>
</dbReference>
<proteinExistence type="inferred from homology"/>
<comment type="similarity">
    <text evidence="1 8">Belongs to the malate synthase family.</text>
</comment>
<evidence type="ECO:0000256" key="4">
    <source>
        <dbReference type="ARBA" id="ARBA00022532"/>
    </source>
</evidence>
<comment type="catalytic activity">
    <reaction evidence="6 8">
        <text>glyoxylate + acetyl-CoA + H2O = (S)-malate + CoA + H(+)</text>
        <dbReference type="Rhea" id="RHEA:18181"/>
        <dbReference type="ChEBI" id="CHEBI:15377"/>
        <dbReference type="ChEBI" id="CHEBI:15378"/>
        <dbReference type="ChEBI" id="CHEBI:15589"/>
        <dbReference type="ChEBI" id="CHEBI:36655"/>
        <dbReference type="ChEBI" id="CHEBI:57287"/>
        <dbReference type="ChEBI" id="CHEBI:57288"/>
        <dbReference type="EC" id="2.3.3.9"/>
    </reaction>
</comment>
<gene>
    <name evidence="13" type="ORF">CVT26_012039</name>
</gene>
<feature type="region of interest" description="Disordered" evidence="9">
    <location>
        <begin position="1"/>
        <end position="23"/>
    </location>
</feature>